<feature type="domain" description="Frog antimicrobial peptide propeptide" evidence="7">
    <location>
        <begin position="2"/>
        <end position="45"/>
    </location>
</feature>
<keyword evidence="3" id="KW-0165">Cleavage on pair of basic residues</keyword>
<dbReference type="EMBL" id="JF329955">
    <property type="protein sequence ID" value="AEZ52962.1"/>
    <property type="molecule type" value="mRNA"/>
</dbReference>
<evidence type="ECO:0000256" key="2">
    <source>
        <dbReference type="ARBA" id="ARBA00022525"/>
    </source>
</evidence>
<organism evidence="8">
    <name type="scientific">Amolops hainanensis</name>
    <name type="common">Hainan sucker frog</name>
    <dbReference type="NCBI Taxonomy" id="327960"/>
    <lineage>
        <taxon>Eukaryota</taxon>
        <taxon>Metazoa</taxon>
        <taxon>Chordata</taxon>
        <taxon>Craniata</taxon>
        <taxon>Vertebrata</taxon>
        <taxon>Euteleostomi</taxon>
        <taxon>Amphibia</taxon>
        <taxon>Batrachia</taxon>
        <taxon>Anura</taxon>
        <taxon>Neobatrachia</taxon>
        <taxon>Ranoidea</taxon>
        <taxon>Ranidae</taxon>
        <taxon>Amolops</taxon>
    </lineage>
</organism>
<protein>
    <submittedName>
        <fullName evidence="8">Antimicrobial peptide</fullName>
    </submittedName>
</protein>
<evidence type="ECO:0000259" key="7">
    <source>
        <dbReference type="Pfam" id="PF03032"/>
    </source>
</evidence>
<feature type="signal peptide" evidence="6">
    <location>
        <begin position="1"/>
        <end position="22"/>
    </location>
</feature>
<keyword evidence="5" id="KW-0175">Coiled coil</keyword>
<accession>H9MHX2</accession>
<proteinExistence type="evidence at transcript level"/>
<dbReference type="Pfam" id="PF03032">
    <property type="entry name" value="FSAP_sig_propep"/>
    <property type="match status" value="1"/>
</dbReference>
<dbReference type="AlphaFoldDB" id="H9MHX2"/>
<dbReference type="InterPro" id="IPR004275">
    <property type="entry name" value="Frog_antimicrobial_propeptide"/>
</dbReference>
<evidence type="ECO:0000313" key="8">
    <source>
        <dbReference type="EMBL" id="AEZ52962.1"/>
    </source>
</evidence>
<evidence type="ECO:0000256" key="1">
    <source>
        <dbReference type="ARBA" id="ARBA00004613"/>
    </source>
</evidence>
<sequence length="67" mass="7950">MFTMKKSMFLLFFLGTLNLSFCEQERDAEEERRDEEEKRDVEVEKRFALGAVINLLPSLLCMITRKC</sequence>
<name>H9MHX2_9NEOB</name>
<reference evidence="8" key="1">
    <citation type="journal article" date="2012" name="Peptides">
        <title>Hainanenins: a novel family of antimicrobial peptides with strong activity from Hainan cascade-frog, Amolops hainanensis.</title>
        <authorList>
            <person name="Zhang S."/>
            <person name="Guo H."/>
            <person name="Shi F."/>
            <person name="Wang H."/>
            <person name="Li L."/>
            <person name="Jiao X."/>
            <person name="Wang Y."/>
            <person name="Yu H."/>
        </authorList>
    </citation>
    <scope>NUCLEOTIDE SEQUENCE</scope>
</reference>
<evidence type="ECO:0000256" key="3">
    <source>
        <dbReference type="ARBA" id="ARBA00022685"/>
    </source>
</evidence>
<evidence type="ECO:0000256" key="6">
    <source>
        <dbReference type="SAM" id="SignalP"/>
    </source>
</evidence>
<evidence type="ECO:0000256" key="5">
    <source>
        <dbReference type="SAM" id="Coils"/>
    </source>
</evidence>
<dbReference type="GO" id="GO:0005576">
    <property type="term" value="C:extracellular region"/>
    <property type="evidence" value="ECO:0007669"/>
    <property type="project" value="UniProtKB-SubCell"/>
</dbReference>
<keyword evidence="2" id="KW-0964">Secreted</keyword>
<comment type="subcellular location">
    <subcellularLocation>
        <location evidence="1">Secreted</location>
    </subcellularLocation>
</comment>
<feature type="coiled-coil region" evidence="5">
    <location>
        <begin position="19"/>
        <end position="46"/>
    </location>
</feature>
<evidence type="ECO:0000256" key="4">
    <source>
        <dbReference type="ARBA" id="ARBA00022729"/>
    </source>
</evidence>
<feature type="chain" id="PRO_5003622566" evidence="6">
    <location>
        <begin position="23"/>
        <end position="67"/>
    </location>
</feature>
<keyword evidence="4 6" id="KW-0732">Signal</keyword>